<sequence>MDKKEQCFDEESVFVILRNPHSQGVANVQEAFVVPHPELPDQKSLYLYDTYYPLTEDVAVYPTAFEADRAFREAFGIPDQESYHG</sequence>
<dbReference type="EMBL" id="JXRR01000022">
    <property type="protein sequence ID" value="KIL43050.1"/>
    <property type="molecule type" value="Genomic_DNA"/>
</dbReference>
<proteinExistence type="predicted"/>
<name>A0A0C2QYF5_9BACL</name>
<dbReference type="AlphaFoldDB" id="A0A0C2QYF5"/>
<keyword evidence="2" id="KW-1185">Reference proteome</keyword>
<evidence type="ECO:0008006" key="3">
    <source>
        <dbReference type="Google" id="ProtNLM"/>
    </source>
</evidence>
<comment type="caution">
    <text evidence="1">The sequence shown here is derived from an EMBL/GenBank/DDBJ whole genome shotgun (WGS) entry which is preliminary data.</text>
</comment>
<dbReference type="PATRIC" id="fig|220754.4.peg.3468"/>
<organism evidence="1 2">
    <name type="scientific">Jeotgalibacillus campisalis</name>
    <dbReference type="NCBI Taxonomy" id="220754"/>
    <lineage>
        <taxon>Bacteria</taxon>
        <taxon>Bacillati</taxon>
        <taxon>Bacillota</taxon>
        <taxon>Bacilli</taxon>
        <taxon>Bacillales</taxon>
        <taxon>Caryophanaceae</taxon>
        <taxon>Jeotgalibacillus</taxon>
    </lineage>
</organism>
<reference evidence="1 2" key="1">
    <citation type="submission" date="2015-01" db="EMBL/GenBank/DDBJ databases">
        <title>Jeotgalibacillus campisalis genome sequencing.</title>
        <authorList>
            <person name="Goh K.M."/>
            <person name="Chan K.-G."/>
            <person name="Yaakop A.S."/>
            <person name="Ee R."/>
            <person name="Gan H.M."/>
            <person name="Chan C.S."/>
        </authorList>
    </citation>
    <scope>NUCLEOTIDE SEQUENCE [LARGE SCALE GENOMIC DNA]</scope>
    <source>
        <strain evidence="1 2">SF-57</strain>
    </source>
</reference>
<gene>
    <name evidence="1" type="ORF">KR50_34530</name>
</gene>
<evidence type="ECO:0000313" key="2">
    <source>
        <dbReference type="Proteomes" id="UP000031972"/>
    </source>
</evidence>
<accession>A0A0C2QYF5</accession>
<dbReference type="InterPro" id="IPR022608">
    <property type="entry name" value="Tscrpt_reg_SplA"/>
</dbReference>
<dbReference type="Proteomes" id="UP000031972">
    <property type="component" value="Unassembled WGS sequence"/>
</dbReference>
<evidence type="ECO:0000313" key="1">
    <source>
        <dbReference type="EMBL" id="KIL43050.1"/>
    </source>
</evidence>
<dbReference type="OrthoDB" id="2970581at2"/>
<protein>
    <recommendedName>
        <fullName evidence="3">Transcriptional regulator</fullName>
    </recommendedName>
</protein>
<dbReference type="Pfam" id="PF11132">
    <property type="entry name" value="SplA"/>
    <property type="match status" value="1"/>
</dbReference>